<dbReference type="AlphaFoldDB" id="A0A936NGK0"/>
<evidence type="ECO:0000256" key="1">
    <source>
        <dbReference type="ARBA" id="ARBA00000971"/>
    </source>
</evidence>
<evidence type="ECO:0000256" key="7">
    <source>
        <dbReference type="SAM" id="SignalP"/>
    </source>
</evidence>
<dbReference type="Pfam" id="PF00254">
    <property type="entry name" value="FKBP_C"/>
    <property type="match status" value="1"/>
</dbReference>
<feature type="region of interest" description="Disordered" evidence="6">
    <location>
        <begin position="27"/>
        <end position="47"/>
    </location>
</feature>
<sequence>MAGLGALVLALVLTGCNSALESEAQPQTGAAHSADAAGGLNRSRAPRSAGSLTMLSEVVGRGAPVDEATCLALDVDLEVADDHTPVPSPSADGPLIVARDDQRLIVGLRTGIEGMAVDGRRSMLIPPALAYGNAGWGNGLVGPNDTLRADISVLWAGRRPSWTWPDLRRAARAGGGALDLVTGSGAPFIAGATGMVMIDAVDLDAESIEGSMWNGCNARSLDLRSNDLASWFVGGLEGLRPGGTRLVLQPEGATGDHNVDAWVVTLAMTRD</sequence>
<dbReference type="EMBL" id="JADJZA010000009">
    <property type="protein sequence ID" value="MBK9298566.1"/>
    <property type="molecule type" value="Genomic_DNA"/>
</dbReference>
<gene>
    <name evidence="9" type="ORF">IPN02_17415</name>
</gene>
<dbReference type="InterPro" id="IPR001179">
    <property type="entry name" value="PPIase_FKBP_dom"/>
</dbReference>
<name>A0A936NGK0_9ACTN</name>
<comment type="caution">
    <text evidence="9">The sequence shown here is derived from an EMBL/GenBank/DDBJ whole genome shotgun (WGS) entry which is preliminary data.</text>
</comment>
<organism evidence="9 10">
    <name type="scientific">Candidatus Neomicrothrix subdominans</name>
    <dbReference type="NCBI Taxonomy" id="2954438"/>
    <lineage>
        <taxon>Bacteria</taxon>
        <taxon>Bacillati</taxon>
        <taxon>Actinomycetota</taxon>
        <taxon>Acidimicrobiia</taxon>
        <taxon>Acidimicrobiales</taxon>
        <taxon>Microthrixaceae</taxon>
        <taxon>Candidatus Neomicrothrix</taxon>
    </lineage>
</organism>
<evidence type="ECO:0000313" key="9">
    <source>
        <dbReference type="EMBL" id="MBK9298566.1"/>
    </source>
</evidence>
<keyword evidence="2 4" id="KW-0697">Rotamase</keyword>
<dbReference type="InterPro" id="IPR046357">
    <property type="entry name" value="PPIase_dom_sf"/>
</dbReference>
<evidence type="ECO:0000256" key="5">
    <source>
        <dbReference type="RuleBase" id="RU003915"/>
    </source>
</evidence>
<dbReference type="Proteomes" id="UP000727993">
    <property type="component" value="Unassembled WGS sequence"/>
</dbReference>
<dbReference type="PROSITE" id="PS50059">
    <property type="entry name" value="FKBP_PPIASE"/>
    <property type="match status" value="1"/>
</dbReference>
<keyword evidence="3 4" id="KW-0413">Isomerase</keyword>
<keyword evidence="7" id="KW-0732">Signal</keyword>
<protein>
    <recommendedName>
        <fullName evidence="5">Peptidyl-prolyl cis-trans isomerase</fullName>
        <ecNumber evidence="5">5.2.1.8</ecNumber>
    </recommendedName>
</protein>
<evidence type="ECO:0000256" key="2">
    <source>
        <dbReference type="ARBA" id="ARBA00023110"/>
    </source>
</evidence>
<dbReference type="Gene3D" id="3.10.50.40">
    <property type="match status" value="1"/>
</dbReference>
<feature type="domain" description="PPIase FKBP-type" evidence="8">
    <location>
        <begin position="68"/>
        <end position="157"/>
    </location>
</feature>
<evidence type="ECO:0000259" key="8">
    <source>
        <dbReference type="PROSITE" id="PS50059"/>
    </source>
</evidence>
<feature type="signal peptide" evidence="7">
    <location>
        <begin position="1"/>
        <end position="21"/>
    </location>
</feature>
<accession>A0A936NGK0</accession>
<comment type="catalytic activity">
    <reaction evidence="1 4 5">
        <text>[protein]-peptidylproline (omega=180) = [protein]-peptidylproline (omega=0)</text>
        <dbReference type="Rhea" id="RHEA:16237"/>
        <dbReference type="Rhea" id="RHEA-COMP:10747"/>
        <dbReference type="Rhea" id="RHEA-COMP:10748"/>
        <dbReference type="ChEBI" id="CHEBI:83833"/>
        <dbReference type="ChEBI" id="CHEBI:83834"/>
        <dbReference type="EC" id="5.2.1.8"/>
    </reaction>
</comment>
<evidence type="ECO:0000313" key="10">
    <source>
        <dbReference type="Proteomes" id="UP000727993"/>
    </source>
</evidence>
<comment type="similarity">
    <text evidence="5">Belongs to the FKBP-type PPIase family.</text>
</comment>
<evidence type="ECO:0000256" key="3">
    <source>
        <dbReference type="ARBA" id="ARBA00023235"/>
    </source>
</evidence>
<dbReference type="EC" id="5.2.1.8" evidence="5"/>
<feature type="chain" id="PRO_5038821534" description="Peptidyl-prolyl cis-trans isomerase" evidence="7">
    <location>
        <begin position="22"/>
        <end position="271"/>
    </location>
</feature>
<dbReference type="SUPFAM" id="SSF54534">
    <property type="entry name" value="FKBP-like"/>
    <property type="match status" value="1"/>
</dbReference>
<evidence type="ECO:0000256" key="6">
    <source>
        <dbReference type="SAM" id="MobiDB-lite"/>
    </source>
</evidence>
<proteinExistence type="inferred from homology"/>
<evidence type="ECO:0000256" key="4">
    <source>
        <dbReference type="PROSITE-ProRule" id="PRU00277"/>
    </source>
</evidence>
<dbReference type="GO" id="GO:0003755">
    <property type="term" value="F:peptidyl-prolyl cis-trans isomerase activity"/>
    <property type="evidence" value="ECO:0007669"/>
    <property type="project" value="UniProtKB-UniRule"/>
</dbReference>
<reference evidence="9 10" key="1">
    <citation type="submission" date="2020-10" db="EMBL/GenBank/DDBJ databases">
        <title>Connecting structure to function with the recovery of over 1000 high-quality activated sludge metagenome-assembled genomes encoding full-length rRNA genes using long-read sequencing.</title>
        <authorList>
            <person name="Singleton C.M."/>
            <person name="Petriglieri F."/>
            <person name="Kristensen J.M."/>
            <person name="Kirkegaard R.H."/>
            <person name="Michaelsen T.Y."/>
            <person name="Andersen M.H."/>
            <person name="Karst S.M."/>
            <person name="Dueholm M.S."/>
            <person name="Nielsen P.H."/>
            <person name="Albertsen M."/>
        </authorList>
    </citation>
    <scope>NUCLEOTIDE SEQUENCE [LARGE SCALE GENOMIC DNA]</scope>
    <source>
        <strain evidence="9">Lyne_18-Q3-R50-59_MAXAC.006</strain>
    </source>
</reference>